<dbReference type="Proteomes" id="UP000291422">
    <property type="component" value="Unassembled WGS sequence"/>
</dbReference>
<reference evidence="5" key="2">
    <citation type="journal article" date="2019" name="bioRxiv">
        <title>Genomics, evolutionary history and diagnostics of the Alternaria alternata species group including apple and Asian pear pathotypes.</title>
        <authorList>
            <person name="Armitage A.D."/>
            <person name="Cockerton H.M."/>
            <person name="Sreenivasaprasad S."/>
            <person name="Woodhall J.W."/>
            <person name="Lane C.R."/>
            <person name="Harrison R.J."/>
            <person name="Clarkson J.P."/>
        </authorList>
    </citation>
    <scope>NUCLEOTIDE SEQUENCE [LARGE SCALE GENOMIC DNA]</scope>
    <source>
        <strain evidence="5">FERA 1177</strain>
    </source>
</reference>
<evidence type="ECO:0000256" key="1">
    <source>
        <dbReference type="SAM" id="MobiDB-lite"/>
    </source>
</evidence>
<gene>
    <name evidence="3" type="ORF">AA0117_g1437</name>
    <name evidence="2" type="ORF">CC77DRAFT_1057949</name>
</gene>
<sequence length="428" mass="48661">MQSIQDKVNKLTRLPSPSQRAPDLASGRVRLYQDFNWNSNNTEINIHDGYSQKSRHRVDQRLFDKASWIAFNLPVGTVLTFMDHLPSVPASGKYADLSDAGRTLDLIGTGQTEGVDLDRLQMNDKISQFFWRTVDLNQGAIELFDDQDFTNNRVTIFLSEWAPKTLHTMDRWWINDRTTSLRWKSLDRESVELFDNPDGRGESFNRIMGGGETREVRKLQDFGFNDRITAFRWSNIKPIYEVVQPVVIAETDQDVDQSIYEEIWAKNLGDEQALVAIKFAKEYTISITTTVRDTYATGVAAEYSVSGKAGIGIVEATVGWKVAVKFDYEHETSKSTSVTTTLTVGIDHSIMVPARSKKLVYVTIHRSKVNSKTYTTKAKRWYNERLTGSHQSNRDGQELWKRDETVQITVDGGLQGKTEIVLGETKPL</sequence>
<evidence type="ECO:0000313" key="4">
    <source>
        <dbReference type="Proteomes" id="UP000077248"/>
    </source>
</evidence>
<dbReference type="EMBL" id="PDXD01000001">
    <property type="protein sequence ID" value="RYN83082.1"/>
    <property type="molecule type" value="Genomic_DNA"/>
</dbReference>
<feature type="region of interest" description="Disordered" evidence="1">
    <location>
        <begin position="1"/>
        <end position="23"/>
    </location>
</feature>
<dbReference type="Proteomes" id="UP000077248">
    <property type="component" value="Unassembled WGS sequence"/>
</dbReference>
<protein>
    <submittedName>
        <fullName evidence="2">Uncharacterized protein</fullName>
    </submittedName>
</protein>
<name>A0A177DZ45_ALTAL</name>
<dbReference type="GeneID" id="29113675"/>
<evidence type="ECO:0000313" key="5">
    <source>
        <dbReference type="Proteomes" id="UP000291422"/>
    </source>
</evidence>
<accession>A0A177DZ45</accession>
<reference evidence="2 4" key="1">
    <citation type="submission" date="2016-05" db="EMBL/GenBank/DDBJ databases">
        <title>Comparative analysis of secretome profiles of manganese(II)-oxidizing ascomycete fungi.</title>
        <authorList>
            <consortium name="DOE Joint Genome Institute"/>
            <person name="Zeiner C.A."/>
            <person name="Purvine S.O."/>
            <person name="Zink E.M."/>
            <person name="Wu S."/>
            <person name="Pasa-Tolic L."/>
            <person name="Chaput D.L."/>
            <person name="Haridas S."/>
            <person name="Grigoriev I.V."/>
            <person name="Santelli C.M."/>
            <person name="Hansel C.M."/>
        </authorList>
    </citation>
    <scope>NUCLEOTIDE SEQUENCE [LARGE SCALE GENOMIC DNA]</scope>
    <source>
        <strain evidence="2 4">SRC1lrK2f</strain>
    </source>
</reference>
<reference evidence="3" key="3">
    <citation type="journal article" date="2019" name="J. ISSAAS">
        <title>Genomics, evolutionary history and diagnostics of the Alternaria alternata species group including apple and Asian pear pathotypes.</title>
        <authorList>
            <person name="Armitage A.D."/>
            <person name="Cockerton H.M."/>
            <person name="Sreenivasaprasad S."/>
            <person name="Woodhall J."/>
            <person name="Lane C."/>
            <person name="Harrison R.J."/>
            <person name="Clarkson J.P."/>
        </authorList>
    </citation>
    <scope>NUCLEOTIDE SEQUENCE</scope>
    <source>
        <strain evidence="3">FERA 1177</strain>
    </source>
</reference>
<keyword evidence="4" id="KW-1185">Reference proteome</keyword>
<dbReference type="Gene3D" id="2.170.15.10">
    <property type="entry name" value="Proaerolysin, chain A, domain 3"/>
    <property type="match status" value="1"/>
</dbReference>
<evidence type="ECO:0000313" key="2">
    <source>
        <dbReference type="EMBL" id="OAG24756.1"/>
    </source>
</evidence>
<dbReference type="Pfam" id="PF03318">
    <property type="entry name" value="ETX_MTX2"/>
    <property type="match status" value="1"/>
</dbReference>
<dbReference type="EMBL" id="KV441471">
    <property type="protein sequence ID" value="OAG24756.1"/>
    <property type="molecule type" value="Genomic_DNA"/>
</dbReference>
<dbReference type="InterPro" id="IPR004991">
    <property type="entry name" value="Aerolysin-like"/>
</dbReference>
<organism evidence="2 4">
    <name type="scientific">Alternaria alternata</name>
    <name type="common">Alternaria rot fungus</name>
    <name type="synonym">Torula alternata</name>
    <dbReference type="NCBI Taxonomy" id="5599"/>
    <lineage>
        <taxon>Eukaryota</taxon>
        <taxon>Fungi</taxon>
        <taxon>Dikarya</taxon>
        <taxon>Ascomycota</taxon>
        <taxon>Pezizomycotina</taxon>
        <taxon>Dothideomycetes</taxon>
        <taxon>Pleosporomycetidae</taxon>
        <taxon>Pleosporales</taxon>
        <taxon>Pleosporineae</taxon>
        <taxon>Pleosporaceae</taxon>
        <taxon>Alternaria</taxon>
        <taxon>Alternaria sect. Alternaria</taxon>
        <taxon>Alternaria alternata complex</taxon>
    </lineage>
</organism>
<proteinExistence type="predicted"/>
<dbReference type="VEuPathDB" id="FungiDB:CC77DRAFT_1057949"/>
<dbReference type="Gene3D" id="2.60.20.10">
    <property type="entry name" value="Crystallins"/>
    <property type="match status" value="1"/>
</dbReference>
<dbReference type="KEGG" id="aalt:CC77DRAFT_1057949"/>
<dbReference type="RefSeq" id="XP_018390177.1">
    <property type="nucleotide sequence ID" value="XM_018528081.1"/>
</dbReference>
<evidence type="ECO:0000313" key="3">
    <source>
        <dbReference type="EMBL" id="RYN83082.1"/>
    </source>
</evidence>
<dbReference type="AlphaFoldDB" id="A0A177DZ45"/>
<dbReference type="SUPFAM" id="SSF56973">
    <property type="entry name" value="Aerolisin/ETX pore-forming domain"/>
    <property type="match status" value="1"/>
</dbReference>